<dbReference type="OrthoDB" id="2012182at2759"/>
<dbReference type="CDD" id="cd17039">
    <property type="entry name" value="Ubl_ubiquitin_like"/>
    <property type="match status" value="1"/>
</dbReference>
<dbReference type="EMBL" id="SMOL01000427">
    <property type="protein sequence ID" value="KAB2614394.1"/>
    <property type="molecule type" value="Genomic_DNA"/>
</dbReference>
<evidence type="ECO:0000313" key="1">
    <source>
        <dbReference type="EMBL" id="KAB2614394.1"/>
    </source>
</evidence>
<protein>
    <recommendedName>
        <fullName evidence="3">Ubiquitin-like domain-containing protein</fullName>
    </recommendedName>
</protein>
<evidence type="ECO:0000313" key="2">
    <source>
        <dbReference type="Proteomes" id="UP000327157"/>
    </source>
</evidence>
<dbReference type="Proteomes" id="UP000327157">
    <property type="component" value="Unassembled WGS sequence"/>
</dbReference>
<reference evidence="1 2" key="2">
    <citation type="submission" date="2019-11" db="EMBL/GenBank/DDBJ databases">
        <title>A de novo genome assembly of a pear dwarfing rootstock.</title>
        <authorList>
            <person name="Wang F."/>
            <person name="Wang J."/>
            <person name="Li S."/>
            <person name="Zhang Y."/>
            <person name="Fang M."/>
            <person name="Ma L."/>
            <person name="Zhao Y."/>
            <person name="Jiang S."/>
        </authorList>
    </citation>
    <scope>NUCLEOTIDE SEQUENCE [LARGE SCALE GENOMIC DNA]</scope>
    <source>
        <strain evidence="1">S2</strain>
        <tissue evidence="1">Leaf</tissue>
    </source>
</reference>
<dbReference type="AlphaFoldDB" id="A0A5N5GUI7"/>
<evidence type="ECO:0008006" key="3">
    <source>
        <dbReference type="Google" id="ProtNLM"/>
    </source>
</evidence>
<reference evidence="1 2" key="1">
    <citation type="submission" date="2019-09" db="EMBL/GenBank/DDBJ databases">
        <authorList>
            <person name="Ou C."/>
        </authorList>
    </citation>
    <scope>NUCLEOTIDE SEQUENCE [LARGE SCALE GENOMIC DNA]</scope>
    <source>
        <strain evidence="1">S2</strain>
        <tissue evidence="1">Leaf</tissue>
    </source>
</reference>
<name>A0A5N5GUI7_9ROSA</name>
<keyword evidence="2" id="KW-1185">Reference proteome</keyword>
<organism evidence="1 2">
    <name type="scientific">Pyrus ussuriensis x Pyrus communis</name>
    <dbReference type="NCBI Taxonomy" id="2448454"/>
    <lineage>
        <taxon>Eukaryota</taxon>
        <taxon>Viridiplantae</taxon>
        <taxon>Streptophyta</taxon>
        <taxon>Embryophyta</taxon>
        <taxon>Tracheophyta</taxon>
        <taxon>Spermatophyta</taxon>
        <taxon>Magnoliopsida</taxon>
        <taxon>eudicotyledons</taxon>
        <taxon>Gunneridae</taxon>
        <taxon>Pentapetalae</taxon>
        <taxon>rosids</taxon>
        <taxon>fabids</taxon>
        <taxon>Rosales</taxon>
        <taxon>Rosaceae</taxon>
        <taxon>Amygdaloideae</taxon>
        <taxon>Maleae</taxon>
        <taxon>Pyrus</taxon>
    </lineage>
</organism>
<gene>
    <name evidence="1" type="ORF">D8674_041351</name>
</gene>
<dbReference type="InterPro" id="IPR029071">
    <property type="entry name" value="Ubiquitin-like_domsf"/>
</dbReference>
<accession>A0A5N5GUI7</accession>
<dbReference type="SUPFAM" id="SSF54236">
    <property type="entry name" value="Ubiquitin-like"/>
    <property type="match status" value="1"/>
</dbReference>
<comment type="caution">
    <text evidence="1">The sequence shown here is derived from an EMBL/GenBank/DDBJ whole genome shotgun (WGS) entry which is preliminary data.</text>
</comment>
<proteinExistence type="predicted"/>
<sequence length="129" mass="14933">MIENRSNIKVHKHSLWLYDIELENDQLVGHHIEGEHVTLRLIITPLLPEWPKCSILIKFSNQTSGNVRMRDTSFVPNLKSKTGRRWGFLNTYNIALFHGSTKMMNNRPLSAYDITDGSEVTVKIEIDTR</sequence>